<reference evidence="3" key="1">
    <citation type="submission" date="2018-04" db="EMBL/GenBank/DDBJ databases">
        <authorList>
            <person name="Cornet L."/>
        </authorList>
    </citation>
    <scope>NUCLEOTIDE SEQUENCE [LARGE SCALE GENOMIC DNA]</scope>
</reference>
<organism evidence="2 3">
    <name type="scientific">Leptolyngbya foveolarum</name>
    <dbReference type="NCBI Taxonomy" id="47253"/>
    <lineage>
        <taxon>Bacteria</taxon>
        <taxon>Bacillati</taxon>
        <taxon>Cyanobacteriota</taxon>
        <taxon>Cyanophyceae</taxon>
        <taxon>Leptolyngbyales</taxon>
        <taxon>Leptolyngbyaceae</taxon>
        <taxon>Leptolyngbya group</taxon>
        <taxon>Leptolyngbya</taxon>
    </lineage>
</organism>
<evidence type="ECO:0000313" key="3">
    <source>
        <dbReference type="Proteomes" id="UP000249354"/>
    </source>
</evidence>
<comment type="caution">
    <text evidence="2">The sequence shown here is derived from an EMBL/GenBank/DDBJ whole genome shotgun (WGS) entry which is preliminary data.</text>
</comment>
<protein>
    <submittedName>
        <fullName evidence="2">Uncharacterized protein</fullName>
    </submittedName>
</protein>
<reference evidence="2 3" key="2">
    <citation type="submission" date="2018-06" db="EMBL/GenBank/DDBJ databases">
        <title>Metagenomic assembly of (sub)arctic Cyanobacteria and their associated microbiome from non-axenic cultures.</title>
        <authorList>
            <person name="Baurain D."/>
        </authorList>
    </citation>
    <scope>NUCLEOTIDE SEQUENCE [LARGE SCALE GENOMIC DNA]</scope>
    <source>
        <strain evidence="2">ULC129bin1</strain>
    </source>
</reference>
<gene>
    <name evidence="2" type="ORF">DCF25_16500</name>
</gene>
<accession>A0A2W4U7K7</accession>
<name>A0A2W4U7K7_9CYAN</name>
<dbReference type="AlphaFoldDB" id="A0A2W4U7K7"/>
<evidence type="ECO:0000256" key="1">
    <source>
        <dbReference type="SAM" id="MobiDB-lite"/>
    </source>
</evidence>
<dbReference type="EMBL" id="QBMC01000132">
    <property type="protein sequence ID" value="PZO13149.1"/>
    <property type="molecule type" value="Genomic_DNA"/>
</dbReference>
<dbReference type="Proteomes" id="UP000249354">
    <property type="component" value="Unassembled WGS sequence"/>
</dbReference>
<feature type="region of interest" description="Disordered" evidence="1">
    <location>
        <begin position="95"/>
        <end position="117"/>
    </location>
</feature>
<evidence type="ECO:0000313" key="2">
    <source>
        <dbReference type="EMBL" id="PZO13149.1"/>
    </source>
</evidence>
<sequence length="117" mass="12552">MLTAAVLLLLVLLISLPEKAVGIAPFFGLCSAISAAYRDSQHRQVPKTLSASPALFVEESTAILDSGLAQIKEARSLVFMLIQASESMAQSVQSAQQALRSPMEKEDNAPYLGRGFE</sequence>
<proteinExistence type="predicted"/>